<sequence length="454" mass="53262">MYKLEKTSTSLYMQLYLQIKEDIKNNSLKGKLPSIRKMSSDYKISKNTVEAAYNQLYVEGYIYSKPQSGYFVNEEIYTKLKIQKPLKTTKEEKQKKYKYDFYQAKLSNDIFPKKLWAKLYNKVIKEEVNFFEYPNRQGDIGLREEIAKYLASSRAVNCSSEQIVIASGFSDIMFIIANLFKEYTNHFAIEYPGYKVAKKVFELMSYNIEEIAITKEGINLELLKNIKAKLLYVTPSHQYPTGVTIPISNRIKLISWAEKNNSYIIEDDYDSELSYYNRPIPSLQGINNNQRVIYIGTFSKAFSPALRVSYLVLPKCLIERYIKTFDFSYSGTCINTQKTLELFLKEGFWERHLRKVRTLNKKKHDLMKEFLLKYLKDSFKIIREGSGLTILIQAKLNIDFEKLQDKAIEKNIKIYLYTYKNTILISMGFGGFKEEEIEKAVIAFSKIWFECINL</sequence>
<dbReference type="AlphaFoldDB" id="A0AAX2ACX0"/>
<comment type="caution">
    <text evidence="7">The sequence shown here is derived from an EMBL/GenBank/DDBJ whole genome shotgun (WGS) entry which is preliminary data.</text>
</comment>
<dbReference type="EMBL" id="NXID01000049">
    <property type="protein sequence ID" value="RXK14874.1"/>
    <property type="molecule type" value="Genomic_DNA"/>
</dbReference>
<dbReference type="GO" id="GO:0030170">
    <property type="term" value="F:pyridoxal phosphate binding"/>
    <property type="evidence" value="ECO:0007669"/>
    <property type="project" value="InterPro"/>
</dbReference>
<accession>A0AAX2ACX0</accession>
<dbReference type="InterPro" id="IPR051446">
    <property type="entry name" value="HTH_trans_reg/aminotransferase"/>
</dbReference>
<dbReference type="CDD" id="cd00609">
    <property type="entry name" value="AAT_like"/>
    <property type="match status" value="1"/>
</dbReference>
<evidence type="ECO:0000256" key="5">
    <source>
        <dbReference type="ARBA" id="ARBA00023163"/>
    </source>
</evidence>
<evidence type="ECO:0000256" key="1">
    <source>
        <dbReference type="ARBA" id="ARBA00005384"/>
    </source>
</evidence>
<name>A0AAX2ACX0_9BACT</name>
<dbReference type="Pfam" id="PF00392">
    <property type="entry name" value="GntR"/>
    <property type="match status" value="1"/>
</dbReference>
<dbReference type="PANTHER" id="PTHR46577:SF1">
    <property type="entry name" value="HTH-TYPE TRANSCRIPTIONAL REGULATORY PROTEIN GABR"/>
    <property type="match status" value="1"/>
</dbReference>
<keyword evidence="3" id="KW-0805">Transcription regulation</keyword>
<dbReference type="PROSITE" id="PS50949">
    <property type="entry name" value="HTH_GNTR"/>
    <property type="match status" value="1"/>
</dbReference>
<keyword evidence="5" id="KW-0804">Transcription</keyword>
<evidence type="ECO:0000256" key="3">
    <source>
        <dbReference type="ARBA" id="ARBA00023015"/>
    </source>
</evidence>
<keyword evidence="4" id="KW-0238">DNA-binding</keyword>
<dbReference type="InterPro" id="IPR036388">
    <property type="entry name" value="WH-like_DNA-bd_sf"/>
</dbReference>
<dbReference type="InterPro" id="IPR036390">
    <property type="entry name" value="WH_DNA-bd_sf"/>
</dbReference>
<keyword evidence="8" id="KW-1185">Reference proteome</keyword>
<feature type="domain" description="HTH gntR-type" evidence="6">
    <location>
        <begin position="9"/>
        <end position="75"/>
    </location>
</feature>
<dbReference type="SMART" id="SM00345">
    <property type="entry name" value="HTH_GNTR"/>
    <property type="match status" value="1"/>
</dbReference>
<dbReference type="SUPFAM" id="SSF53383">
    <property type="entry name" value="PLP-dependent transferases"/>
    <property type="match status" value="1"/>
</dbReference>
<dbReference type="Gene3D" id="3.40.640.10">
    <property type="entry name" value="Type I PLP-dependent aspartate aminotransferase-like (Major domain)"/>
    <property type="match status" value="1"/>
</dbReference>
<keyword evidence="2" id="KW-0663">Pyridoxal phosphate</keyword>
<dbReference type="PANTHER" id="PTHR46577">
    <property type="entry name" value="HTH-TYPE TRANSCRIPTIONAL REGULATORY PROTEIN GABR"/>
    <property type="match status" value="1"/>
</dbReference>
<evidence type="ECO:0000313" key="7">
    <source>
        <dbReference type="EMBL" id="RXK14874.1"/>
    </source>
</evidence>
<dbReference type="KEGG" id="amyt:AMYT_1329"/>
<dbReference type="Pfam" id="PF00155">
    <property type="entry name" value="Aminotran_1_2"/>
    <property type="match status" value="1"/>
</dbReference>
<protein>
    <submittedName>
        <fullName evidence="7">GntR family transcriptional regulator</fullName>
    </submittedName>
</protein>
<evidence type="ECO:0000313" key="8">
    <source>
        <dbReference type="Proteomes" id="UP000290092"/>
    </source>
</evidence>
<evidence type="ECO:0000256" key="2">
    <source>
        <dbReference type="ARBA" id="ARBA00022898"/>
    </source>
</evidence>
<dbReference type="CDD" id="cd07377">
    <property type="entry name" value="WHTH_GntR"/>
    <property type="match status" value="1"/>
</dbReference>
<reference evidence="7 8" key="1">
    <citation type="submission" date="2017-09" db="EMBL/GenBank/DDBJ databases">
        <title>Genomics of the genus Arcobacter.</title>
        <authorList>
            <person name="Perez-Cataluna A."/>
            <person name="Figueras M.J."/>
            <person name="Salas-Masso N."/>
        </authorList>
    </citation>
    <scope>NUCLEOTIDE SEQUENCE [LARGE SCALE GENOMIC DNA]</scope>
    <source>
        <strain evidence="7 8">CECT 7386</strain>
    </source>
</reference>
<gene>
    <name evidence="7" type="ORF">CP985_11570</name>
</gene>
<dbReference type="Gene3D" id="1.10.10.10">
    <property type="entry name" value="Winged helix-like DNA-binding domain superfamily/Winged helix DNA-binding domain"/>
    <property type="match status" value="1"/>
</dbReference>
<dbReference type="InterPro" id="IPR015421">
    <property type="entry name" value="PyrdxlP-dep_Trfase_major"/>
</dbReference>
<dbReference type="InterPro" id="IPR000524">
    <property type="entry name" value="Tscrpt_reg_HTH_GntR"/>
</dbReference>
<comment type="similarity">
    <text evidence="1">In the C-terminal section; belongs to the class-I pyridoxal-phosphate-dependent aminotransferase family.</text>
</comment>
<dbReference type="InterPro" id="IPR015424">
    <property type="entry name" value="PyrdxlP-dep_Trfase"/>
</dbReference>
<dbReference type="GO" id="GO:0003700">
    <property type="term" value="F:DNA-binding transcription factor activity"/>
    <property type="evidence" value="ECO:0007669"/>
    <property type="project" value="InterPro"/>
</dbReference>
<evidence type="ECO:0000256" key="4">
    <source>
        <dbReference type="ARBA" id="ARBA00023125"/>
    </source>
</evidence>
<dbReference type="GO" id="GO:0003677">
    <property type="term" value="F:DNA binding"/>
    <property type="evidence" value="ECO:0007669"/>
    <property type="project" value="UniProtKB-KW"/>
</dbReference>
<organism evidence="7 8">
    <name type="scientific">Malaciobacter mytili LMG 24559</name>
    <dbReference type="NCBI Taxonomy" id="1032238"/>
    <lineage>
        <taxon>Bacteria</taxon>
        <taxon>Pseudomonadati</taxon>
        <taxon>Campylobacterota</taxon>
        <taxon>Epsilonproteobacteria</taxon>
        <taxon>Campylobacterales</taxon>
        <taxon>Arcobacteraceae</taxon>
        <taxon>Malaciobacter</taxon>
    </lineage>
</organism>
<dbReference type="RefSeq" id="WP_114841769.1">
    <property type="nucleotide sequence ID" value="NZ_CP031219.1"/>
</dbReference>
<dbReference type="Proteomes" id="UP000290092">
    <property type="component" value="Unassembled WGS sequence"/>
</dbReference>
<evidence type="ECO:0000259" key="6">
    <source>
        <dbReference type="PROSITE" id="PS50949"/>
    </source>
</evidence>
<dbReference type="SUPFAM" id="SSF46785">
    <property type="entry name" value="Winged helix' DNA-binding domain"/>
    <property type="match status" value="1"/>
</dbReference>
<dbReference type="InterPro" id="IPR004839">
    <property type="entry name" value="Aminotransferase_I/II_large"/>
</dbReference>
<proteinExistence type="inferred from homology"/>